<protein>
    <recommendedName>
        <fullName evidence="2">GGDEF domain-containing protein</fullName>
    </recommendedName>
</protein>
<feature type="transmembrane region" description="Helical" evidence="1">
    <location>
        <begin position="66"/>
        <end position="89"/>
    </location>
</feature>
<dbReference type="CDD" id="cd01949">
    <property type="entry name" value="GGDEF"/>
    <property type="match status" value="1"/>
</dbReference>
<evidence type="ECO:0000313" key="3">
    <source>
        <dbReference type="EMBL" id="GEN84323.1"/>
    </source>
</evidence>
<name>A0A511ZA94_9BACL</name>
<keyword evidence="1" id="KW-0472">Membrane</keyword>
<proteinExistence type="predicted"/>
<organism evidence="3 4">
    <name type="scientific">Sporosarcina luteola</name>
    <dbReference type="NCBI Taxonomy" id="582850"/>
    <lineage>
        <taxon>Bacteria</taxon>
        <taxon>Bacillati</taxon>
        <taxon>Bacillota</taxon>
        <taxon>Bacilli</taxon>
        <taxon>Bacillales</taxon>
        <taxon>Caryophanaceae</taxon>
        <taxon>Sporosarcina</taxon>
    </lineage>
</organism>
<evidence type="ECO:0000259" key="2">
    <source>
        <dbReference type="PROSITE" id="PS50887"/>
    </source>
</evidence>
<dbReference type="AlphaFoldDB" id="A0A511ZA94"/>
<dbReference type="InterPro" id="IPR043128">
    <property type="entry name" value="Rev_trsase/Diguanyl_cyclase"/>
</dbReference>
<keyword evidence="1" id="KW-1133">Transmembrane helix</keyword>
<dbReference type="RefSeq" id="WP_147059071.1">
    <property type="nucleotide sequence ID" value="NZ_BJYL01000035.1"/>
</dbReference>
<feature type="transmembrane region" description="Helical" evidence="1">
    <location>
        <begin position="6"/>
        <end position="28"/>
    </location>
</feature>
<dbReference type="EMBL" id="BJYL01000035">
    <property type="protein sequence ID" value="GEN84323.1"/>
    <property type="molecule type" value="Genomic_DNA"/>
</dbReference>
<dbReference type="OrthoDB" id="9759607at2"/>
<dbReference type="SUPFAM" id="SSF55073">
    <property type="entry name" value="Nucleotide cyclase"/>
    <property type="match status" value="1"/>
</dbReference>
<dbReference type="InterPro" id="IPR052163">
    <property type="entry name" value="DGC-Regulatory_Protein"/>
</dbReference>
<dbReference type="PROSITE" id="PS50887">
    <property type="entry name" value="GGDEF"/>
    <property type="match status" value="1"/>
</dbReference>
<feature type="transmembrane region" description="Helical" evidence="1">
    <location>
        <begin position="40"/>
        <end position="60"/>
    </location>
</feature>
<keyword evidence="4" id="KW-1185">Reference proteome</keyword>
<evidence type="ECO:0000313" key="4">
    <source>
        <dbReference type="Proteomes" id="UP000321901"/>
    </source>
</evidence>
<evidence type="ECO:0000256" key="1">
    <source>
        <dbReference type="SAM" id="Phobius"/>
    </source>
</evidence>
<feature type="transmembrane region" description="Helical" evidence="1">
    <location>
        <begin position="348"/>
        <end position="369"/>
    </location>
</feature>
<reference evidence="3 4" key="1">
    <citation type="submission" date="2019-07" db="EMBL/GenBank/DDBJ databases">
        <title>Whole genome shotgun sequence of Sporosarcina luteola NBRC 105378.</title>
        <authorList>
            <person name="Hosoyama A."/>
            <person name="Uohara A."/>
            <person name="Ohji S."/>
            <person name="Ichikawa N."/>
        </authorList>
    </citation>
    <scope>NUCLEOTIDE SEQUENCE [LARGE SCALE GENOMIC DNA]</scope>
    <source>
        <strain evidence="3 4">NBRC 105378</strain>
    </source>
</reference>
<dbReference type="SMART" id="SM00267">
    <property type="entry name" value="GGDEF"/>
    <property type="match status" value="1"/>
</dbReference>
<keyword evidence="1" id="KW-0812">Transmembrane</keyword>
<comment type="caution">
    <text evidence="3">The sequence shown here is derived from an EMBL/GenBank/DDBJ whole genome shotgun (WGS) entry which is preliminary data.</text>
</comment>
<accession>A0A511ZA94</accession>
<feature type="transmembrane region" description="Helical" evidence="1">
    <location>
        <begin position="125"/>
        <end position="154"/>
    </location>
</feature>
<dbReference type="NCBIfam" id="TIGR00254">
    <property type="entry name" value="GGDEF"/>
    <property type="match status" value="1"/>
</dbReference>
<feature type="domain" description="GGDEF" evidence="2">
    <location>
        <begin position="464"/>
        <end position="597"/>
    </location>
</feature>
<dbReference type="Proteomes" id="UP000321901">
    <property type="component" value="Unassembled WGS sequence"/>
</dbReference>
<feature type="transmembrane region" description="Helical" evidence="1">
    <location>
        <begin position="101"/>
        <end position="119"/>
    </location>
</feature>
<dbReference type="Pfam" id="PF00990">
    <property type="entry name" value="GGDEF"/>
    <property type="match status" value="1"/>
</dbReference>
<feature type="transmembrane region" description="Helical" evidence="1">
    <location>
        <begin position="166"/>
        <end position="187"/>
    </location>
</feature>
<dbReference type="InterPro" id="IPR000160">
    <property type="entry name" value="GGDEF_dom"/>
</dbReference>
<sequence>MKKRKYLSVLVYVALLTISIVANIYPVLLDFGLTFIIPTIFLLIILSLYGFPVGLLSALITAGVGLYIDGSMIGAFLLITEVAAVGLLLKYRKWGVFQSALLYWLMIGMPIFIIYIYVFSGLDGWFAVLALVSKLLNNILCALVAEILLTYVPFKRWIQGSEKNTYSFHFLISHIVLLAIALPYSIFLIGDLHYTQNQIERSMSSQLQGRAKIITNELRDWDEYSILALRLQGVLQVAKVDSLIGAIDEQNMHVYVMDKDNRILYSNSPSTLESTVAKFSDEGHFTEIGKNSYQWMPEKPNGMDDVAIIGETSYLYTVEFKKNSMRILIEAPLRTMFEEEVKSFALEYANLLLFIVIGIGFTALLKAYIIRTFGKLSDTTTGLPKKLKESAHIKWPTTRMIEFNKLTDNFKETSFELTEMFGELQESRNRLHDMAYYDSLTGVKNRSYFMGILKDSVGFAEKGDPHTLLFMDLNGFKGINDTYGHDTGDAVLKQIAKRLTEACGKVGTLARLGGDEFVVLLPNSSRERAAEMAESIIKQVEQPIHYNDNLLQVGISIGISLYLHDSHSVDELMHHGDMAMYVSKAAEGRSRFTFYDTISQEGDENK</sequence>
<dbReference type="PANTHER" id="PTHR46663">
    <property type="entry name" value="DIGUANYLATE CYCLASE DGCT-RELATED"/>
    <property type="match status" value="1"/>
</dbReference>
<dbReference type="InterPro" id="IPR029787">
    <property type="entry name" value="Nucleotide_cyclase"/>
</dbReference>
<dbReference type="PANTHER" id="PTHR46663:SF2">
    <property type="entry name" value="GGDEF DOMAIN-CONTAINING PROTEIN"/>
    <property type="match status" value="1"/>
</dbReference>
<dbReference type="Gene3D" id="3.30.70.270">
    <property type="match status" value="1"/>
</dbReference>
<gene>
    <name evidence="3" type="ORF">SLU01_26350</name>
</gene>